<proteinExistence type="predicted"/>
<reference evidence="1" key="1">
    <citation type="submission" date="2019-12" db="EMBL/GenBank/DDBJ databases">
        <title>Genome sequencing and annotation of Brassica cretica.</title>
        <authorList>
            <person name="Studholme D.J."/>
            <person name="Sarris P."/>
        </authorList>
    </citation>
    <scope>NUCLEOTIDE SEQUENCE</scope>
    <source>
        <strain evidence="1">PFS-109/04</strain>
        <tissue evidence="1">Leaf</tissue>
    </source>
</reference>
<dbReference type="EMBL" id="QGKX02000004">
    <property type="protein sequence ID" value="KAF3600799.1"/>
    <property type="molecule type" value="Genomic_DNA"/>
</dbReference>
<evidence type="ECO:0000313" key="1">
    <source>
        <dbReference type="EMBL" id="KAF3600799.1"/>
    </source>
</evidence>
<protein>
    <submittedName>
        <fullName evidence="1">Uncharacterized protein</fullName>
    </submittedName>
</protein>
<evidence type="ECO:0000313" key="2">
    <source>
        <dbReference type="Proteomes" id="UP000712600"/>
    </source>
</evidence>
<comment type="caution">
    <text evidence="1">The sequence shown here is derived from an EMBL/GenBank/DDBJ whole genome shotgun (WGS) entry which is preliminary data.</text>
</comment>
<dbReference type="AlphaFoldDB" id="A0A8S9SJ25"/>
<accession>A0A8S9SJ25</accession>
<name>A0A8S9SJ25_BRACR</name>
<sequence>MLLLLSDLTKDSRCIWSCEPIAMLKDYMLQCFLPCHPHHLRYGNAKDQSYIGITTPYGVWQELKMLIQHPLIATTSTSLSTSFFRKSRIQKLAASSPLNLTNMEKFIQTSSHLGRERSFSASSSKKRIIPPTSLCVRGDTLLEIKTGKNYKSHSRLLSCVKVYLGPVDTATLISK</sequence>
<gene>
    <name evidence="1" type="ORF">F2Q69_00038426</name>
</gene>
<dbReference type="Proteomes" id="UP000712600">
    <property type="component" value="Unassembled WGS sequence"/>
</dbReference>
<organism evidence="1 2">
    <name type="scientific">Brassica cretica</name>
    <name type="common">Mustard</name>
    <dbReference type="NCBI Taxonomy" id="69181"/>
    <lineage>
        <taxon>Eukaryota</taxon>
        <taxon>Viridiplantae</taxon>
        <taxon>Streptophyta</taxon>
        <taxon>Embryophyta</taxon>
        <taxon>Tracheophyta</taxon>
        <taxon>Spermatophyta</taxon>
        <taxon>Magnoliopsida</taxon>
        <taxon>eudicotyledons</taxon>
        <taxon>Gunneridae</taxon>
        <taxon>Pentapetalae</taxon>
        <taxon>rosids</taxon>
        <taxon>malvids</taxon>
        <taxon>Brassicales</taxon>
        <taxon>Brassicaceae</taxon>
        <taxon>Brassiceae</taxon>
        <taxon>Brassica</taxon>
    </lineage>
</organism>